<name>A0ABQ9JQU0_9CUCU</name>
<keyword evidence="1" id="KW-0472">Membrane</keyword>
<gene>
    <name evidence="2" type="ORF">NQ317_004719</name>
</gene>
<dbReference type="EMBL" id="JAPWTJ010000317">
    <property type="protein sequence ID" value="KAJ8979732.1"/>
    <property type="molecule type" value="Genomic_DNA"/>
</dbReference>
<evidence type="ECO:0000313" key="2">
    <source>
        <dbReference type="EMBL" id="KAJ8979732.1"/>
    </source>
</evidence>
<organism evidence="2 3">
    <name type="scientific">Molorchus minor</name>
    <dbReference type="NCBI Taxonomy" id="1323400"/>
    <lineage>
        <taxon>Eukaryota</taxon>
        <taxon>Metazoa</taxon>
        <taxon>Ecdysozoa</taxon>
        <taxon>Arthropoda</taxon>
        <taxon>Hexapoda</taxon>
        <taxon>Insecta</taxon>
        <taxon>Pterygota</taxon>
        <taxon>Neoptera</taxon>
        <taxon>Endopterygota</taxon>
        <taxon>Coleoptera</taxon>
        <taxon>Polyphaga</taxon>
        <taxon>Cucujiformia</taxon>
        <taxon>Chrysomeloidea</taxon>
        <taxon>Cerambycidae</taxon>
        <taxon>Lamiinae</taxon>
        <taxon>Monochamini</taxon>
        <taxon>Molorchus</taxon>
    </lineage>
</organism>
<evidence type="ECO:0000256" key="1">
    <source>
        <dbReference type="SAM" id="Phobius"/>
    </source>
</evidence>
<dbReference type="Proteomes" id="UP001162164">
    <property type="component" value="Unassembled WGS sequence"/>
</dbReference>
<feature type="transmembrane region" description="Helical" evidence="1">
    <location>
        <begin position="31"/>
        <end position="54"/>
    </location>
</feature>
<keyword evidence="3" id="KW-1185">Reference proteome</keyword>
<proteinExistence type="predicted"/>
<evidence type="ECO:0000313" key="3">
    <source>
        <dbReference type="Proteomes" id="UP001162164"/>
    </source>
</evidence>
<sequence length="132" mass="14567">MQQVLSMETSRRGHRASDAEILGGEFITKRLCCSVVLTVAFLGFLGGFLLGRFIPERATIQMHADFIDISKKVSTLNKNLQETFPLELNQSLPQCSQTVILKCNFTQIGKNDSGQLLAVDYLRTLNACLGDG</sequence>
<keyword evidence="1" id="KW-1133">Transmembrane helix</keyword>
<comment type="caution">
    <text evidence="2">The sequence shown here is derived from an EMBL/GenBank/DDBJ whole genome shotgun (WGS) entry which is preliminary data.</text>
</comment>
<reference evidence="2" key="1">
    <citation type="journal article" date="2023" name="Insect Mol. Biol.">
        <title>Genome sequencing provides insights into the evolution of gene families encoding plant cell wall-degrading enzymes in longhorned beetles.</title>
        <authorList>
            <person name="Shin N.R."/>
            <person name="Okamura Y."/>
            <person name="Kirsch R."/>
            <person name="Pauchet Y."/>
        </authorList>
    </citation>
    <scope>NUCLEOTIDE SEQUENCE</scope>
    <source>
        <strain evidence="2">MMC_N1</strain>
    </source>
</reference>
<keyword evidence="1" id="KW-0812">Transmembrane</keyword>
<protein>
    <submittedName>
        <fullName evidence="2">Uncharacterized protein</fullName>
    </submittedName>
</protein>
<accession>A0ABQ9JQU0</accession>